<dbReference type="Pfam" id="PF00708">
    <property type="entry name" value="Acylphosphatase"/>
    <property type="match status" value="1"/>
</dbReference>
<dbReference type="PANTHER" id="PTHR47268:SF4">
    <property type="entry name" value="ACYLPHOSPHATASE"/>
    <property type="match status" value="1"/>
</dbReference>
<evidence type="ECO:0000256" key="1">
    <source>
        <dbReference type="PROSITE-ProRule" id="PRU00520"/>
    </source>
</evidence>
<comment type="caution">
    <text evidence="4">The sequence shown here is derived from an EMBL/GenBank/DDBJ whole genome shotgun (WGS) entry which is preliminary data.</text>
</comment>
<proteinExistence type="inferred from homology"/>
<feature type="active site" evidence="1">
    <location>
        <position position="12"/>
    </location>
</feature>
<dbReference type="OrthoDB" id="7961613at2759"/>
<dbReference type="PANTHER" id="PTHR47268">
    <property type="entry name" value="ACYLPHOSPHATASE"/>
    <property type="match status" value="1"/>
</dbReference>
<dbReference type="Gene3D" id="3.30.70.100">
    <property type="match status" value="1"/>
</dbReference>
<keyword evidence="5" id="KW-1185">Reference proteome</keyword>
<dbReference type="InterPro" id="IPR020456">
    <property type="entry name" value="Acylphosphatase"/>
</dbReference>
<dbReference type="GO" id="GO:0003998">
    <property type="term" value="F:acylphosphatase activity"/>
    <property type="evidence" value="ECO:0007669"/>
    <property type="project" value="UniProtKB-EC"/>
</dbReference>
<dbReference type="SUPFAM" id="SSF54975">
    <property type="entry name" value="Acylphosphatase/BLUF domain-like"/>
    <property type="match status" value="1"/>
</dbReference>
<feature type="domain" description="Acylphosphatase-like" evidence="3">
    <location>
        <begin position="1"/>
        <end position="87"/>
    </location>
</feature>
<dbReference type="EC" id="3.6.1.7" evidence="1"/>
<dbReference type="InterPro" id="IPR001792">
    <property type="entry name" value="Acylphosphatase-like_dom"/>
</dbReference>
<accession>A0A9Q0HE94</accession>
<dbReference type="Proteomes" id="UP001141806">
    <property type="component" value="Unassembled WGS sequence"/>
</dbReference>
<protein>
    <recommendedName>
        <fullName evidence="1">acylphosphatase</fullName>
        <ecNumber evidence="1">3.6.1.7</ecNumber>
    </recommendedName>
</protein>
<sequence>MIKGRVQRVFYRNWTVQNARELGLKGWVSNRSDGSVEALFSDNPDANLPLAANWRASLLCSRKASKFEGQGTSSLSHLEKIKLKISSLHSLVFLNQNARASGQFIRGEFAAFE</sequence>
<feature type="active site" evidence="1">
    <location>
        <position position="30"/>
    </location>
</feature>
<dbReference type="EMBL" id="JAMYWD010000008">
    <property type="protein sequence ID" value="KAJ4964289.1"/>
    <property type="molecule type" value="Genomic_DNA"/>
</dbReference>
<organism evidence="4 5">
    <name type="scientific">Protea cynaroides</name>
    <dbReference type="NCBI Taxonomy" id="273540"/>
    <lineage>
        <taxon>Eukaryota</taxon>
        <taxon>Viridiplantae</taxon>
        <taxon>Streptophyta</taxon>
        <taxon>Embryophyta</taxon>
        <taxon>Tracheophyta</taxon>
        <taxon>Spermatophyta</taxon>
        <taxon>Magnoliopsida</taxon>
        <taxon>Proteales</taxon>
        <taxon>Proteaceae</taxon>
        <taxon>Protea</taxon>
    </lineage>
</organism>
<name>A0A9Q0HE94_9MAGN</name>
<reference evidence="4" key="1">
    <citation type="journal article" date="2023" name="Plant J.">
        <title>The genome of the king protea, Protea cynaroides.</title>
        <authorList>
            <person name="Chang J."/>
            <person name="Duong T.A."/>
            <person name="Schoeman C."/>
            <person name="Ma X."/>
            <person name="Roodt D."/>
            <person name="Barker N."/>
            <person name="Li Z."/>
            <person name="Van de Peer Y."/>
            <person name="Mizrachi E."/>
        </authorList>
    </citation>
    <scope>NUCLEOTIDE SEQUENCE</scope>
    <source>
        <tissue evidence="4">Young leaves</tissue>
    </source>
</reference>
<dbReference type="InterPro" id="IPR036046">
    <property type="entry name" value="Acylphosphatase-like_dom_sf"/>
</dbReference>
<evidence type="ECO:0000313" key="5">
    <source>
        <dbReference type="Proteomes" id="UP001141806"/>
    </source>
</evidence>
<dbReference type="AlphaFoldDB" id="A0A9Q0HE94"/>
<evidence type="ECO:0000259" key="3">
    <source>
        <dbReference type="PROSITE" id="PS51160"/>
    </source>
</evidence>
<evidence type="ECO:0000256" key="2">
    <source>
        <dbReference type="RuleBase" id="RU004168"/>
    </source>
</evidence>
<comment type="catalytic activity">
    <reaction evidence="1">
        <text>an acyl phosphate + H2O = a carboxylate + phosphate + H(+)</text>
        <dbReference type="Rhea" id="RHEA:14965"/>
        <dbReference type="ChEBI" id="CHEBI:15377"/>
        <dbReference type="ChEBI" id="CHEBI:15378"/>
        <dbReference type="ChEBI" id="CHEBI:29067"/>
        <dbReference type="ChEBI" id="CHEBI:43474"/>
        <dbReference type="ChEBI" id="CHEBI:59918"/>
        <dbReference type="EC" id="3.6.1.7"/>
    </reaction>
</comment>
<evidence type="ECO:0000313" key="4">
    <source>
        <dbReference type="EMBL" id="KAJ4964289.1"/>
    </source>
</evidence>
<keyword evidence="1" id="KW-0378">Hydrolase</keyword>
<gene>
    <name evidence="4" type="ORF">NE237_024228</name>
</gene>
<comment type="similarity">
    <text evidence="2">Belongs to the acylphosphatase family.</text>
</comment>
<dbReference type="PROSITE" id="PS51160">
    <property type="entry name" value="ACYLPHOSPHATASE_3"/>
    <property type="match status" value="1"/>
</dbReference>